<dbReference type="Pfam" id="PF13181">
    <property type="entry name" value="TPR_8"/>
    <property type="match status" value="1"/>
</dbReference>
<feature type="repeat" description="TPR" evidence="8">
    <location>
        <begin position="936"/>
        <end position="969"/>
    </location>
</feature>
<dbReference type="SUPFAM" id="SSF48452">
    <property type="entry name" value="TPR-like"/>
    <property type="match status" value="4"/>
</dbReference>
<feature type="repeat" description="TPR" evidence="8">
    <location>
        <begin position="894"/>
        <end position="927"/>
    </location>
</feature>
<feature type="repeat" description="TPR" evidence="8">
    <location>
        <begin position="684"/>
        <end position="717"/>
    </location>
</feature>
<keyword evidence="13" id="KW-1185">Reference proteome</keyword>
<feature type="repeat" description="TPR" evidence="8">
    <location>
        <begin position="642"/>
        <end position="675"/>
    </location>
</feature>
<evidence type="ECO:0000256" key="8">
    <source>
        <dbReference type="PROSITE-ProRule" id="PRU00339"/>
    </source>
</evidence>
<reference evidence="11" key="1">
    <citation type="submission" date="2021-02" db="EMBL/GenBank/DDBJ databases">
        <authorList>
            <person name="Nowell W R."/>
        </authorList>
    </citation>
    <scope>NUCLEOTIDE SEQUENCE</scope>
</reference>
<organism evidence="11 13">
    <name type="scientific">Adineta ricciae</name>
    <name type="common">Rotifer</name>
    <dbReference type="NCBI Taxonomy" id="249248"/>
    <lineage>
        <taxon>Eukaryota</taxon>
        <taxon>Metazoa</taxon>
        <taxon>Spiralia</taxon>
        <taxon>Gnathifera</taxon>
        <taxon>Rotifera</taxon>
        <taxon>Eurotatoria</taxon>
        <taxon>Bdelloidea</taxon>
        <taxon>Adinetida</taxon>
        <taxon>Adinetidae</taxon>
        <taxon>Adineta</taxon>
    </lineage>
</organism>
<keyword evidence="2 9" id="KW-0328">Glycosyltransferase</keyword>
<evidence type="ECO:0000313" key="11">
    <source>
        <dbReference type="EMBL" id="CAF0830871.1"/>
    </source>
</evidence>
<dbReference type="SUPFAM" id="SSF56399">
    <property type="entry name" value="ADP-ribosylation"/>
    <property type="match status" value="1"/>
</dbReference>
<dbReference type="InterPro" id="IPR019734">
    <property type="entry name" value="TPR_rpt"/>
</dbReference>
<evidence type="ECO:0000256" key="3">
    <source>
        <dbReference type="ARBA" id="ARBA00022679"/>
    </source>
</evidence>
<sequence length="992" mass="114556">MDDQSQSAVNSSGGQEVNYNGNESGQPPSTSTNLRGGRHMQNRLLVWLDVNADKSKDENRDFLTCFRRVINEIYIFRQADQCIDFLNEHKDAQIFCVVSDDIDQKIISKIHYMSQIHTIFVFCQNKADHEQWTKNWSKIRGVFIEIEGLCKSMQQAVQQCDEDSISMSFVSATVQSTSPESLDRLDPTFMYTQSFKEILLEIDYDDEGAVEELTTYCRDQYSDDKHVLEKIAQFKQEYRHHKPIWWYTYEKFLYRMLNQALRNLEVETILKMAFFIRDLHRQIEQLYLKQFHDRQSPNVLVYRGQGMTTRDFDILKRSQGGLLAFNNFLSTSKSPEFAKRFACGSLWNPDLEGIFFEMVIDLAVSTTPFADLGNISCSPSEKEVLFSMHTVFRIGAVEPMNNGNRLWRVHLDLTADNDTQLSALAASDREKNSNFTGWDRLGNLLMRLGETGKYEQMYRSLLNQPSKDEKRANAYLNLAGRKLTTDPNYKDAIIFLSKAREIYEEQQLPSIHPIFGLIHNGIGLAHMHLNEPLKAHPFLEKSLEVNKRIFLDHHTSLSLSYKSMATVSSMLGEYSQAISFEEKILECREKFLPTIHPELAFGYLSIAITYIHHSEFEKARTSAEKALTIFEELYSSDDDGLATAYKGLGDLSSYMNDYPKALSFYEKAFKICRANFPLTHGIFASYYASLGDLYKRMGNFSGAFSAYEKTLEINKANLRLNDLLLSIDYNRIGILHHYVGEYTKALSCYEKAFEIEQKARSAHYTILTGTQNNFGLVYLELGEYSKACIFFEKAIEIQQKASSIDYFTVGFFHLMLGLTKTFLGEHPKAVEFCERGLELQRRACSPNHIQFATSYMLMGMVYKQMDDHSKAVFYFDKMLKRLENFPVVEQKHVSYVHNMIGEIYLKKGDYSAALQSFEKAVELVQKLLPENHPYFAEYYNNIGEVYQNTKRYDKALSSFQQAVEIGQHKLPSNHTKLQKWRSNLESLKKSVC</sequence>
<evidence type="ECO:0000256" key="6">
    <source>
        <dbReference type="ARBA" id="ARBA00022803"/>
    </source>
</evidence>
<dbReference type="EMBL" id="CAJNOR010000183">
    <property type="protein sequence ID" value="CAF0830871.1"/>
    <property type="molecule type" value="Genomic_DNA"/>
</dbReference>
<feature type="repeat" description="TPR" evidence="8">
    <location>
        <begin position="852"/>
        <end position="885"/>
    </location>
</feature>
<feature type="repeat" description="TPR" evidence="8">
    <location>
        <begin position="768"/>
        <end position="801"/>
    </location>
</feature>
<keyword evidence="9" id="KW-0521">NADP</keyword>
<evidence type="ECO:0000256" key="5">
    <source>
        <dbReference type="ARBA" id="ARBA00022737"/>
    </source>
</evidence>
<evidence type="ECO:0000256" key="1">
    <source>
        <dbReference type="ARBA" id="ARBA00009558"/>
    </source>
</evidence>
<feature type="compositionally biased region" description="Polar residues" evidence="10">
    <location>
        <begin position="1"/>
        <end position="34"/>
    </location>
</feature>
<dbReference type="PANTHER" id="PTHR45641:SF19">
    <property type="entry name" value="NEPHROCYSTIN-3"/>
    <property type="match status" value="1"/>
</dbReference>
<evidence type="ECO:0000256" key="9">
    <source>
        <dbReference type="RuleBase" id="RU361228"/>
    </source>
</evidence>
<dbReference type="InterPro" id="IPR011990">
    <property type="entry name" value="TPR-like_helical_dom_sf"/>
</dbReference>
<evidence type="ECO:0000313" key="13">
    <source>
        <dbReference type="Proteomes" id="UP000663828"/>
    </source>
</evidence>
<dbReference type="Pfam" id="PF01129">
    <property type="entry name" value="ART"/>
    <property type="match status" value="1"/>
</dbReference>
<name>A0A813ULL0_ADIRI</name>
<dbReference type="Gene3D" id="1.25.40.10">
    <property type="entry name" value="Tetratricopeptide repeat domain"/>
    <property type="match status" value="5"/>
</dbReference>
<evidence type="ECO:0000256" key="7">
    <source>
        <dbReference type="ARBA" id="ARBA00047597"/>
    </source>
</evidence>
<dbReference type="Proteomes" id="UP000663852">
    <property type="component" value="Unassembled WGS sequence"/>
</dbReference>
<feature type="region of interest" description="Disordered" evidence="10">
    <location>
        <begin position="1"/>
        <end position="36"/>
    </location>
</feature>
<keyword evidence="4" id="KW-0548">Nucleotidyltransferase</keyword>
<accession>A0A813ULL0</accession>
<dbReference type="Gene3D" id="3.90.176.10">
    <property type="entry name" value="Toxin ADP-ribosyltransferase, Chain A, domain 1"/>
    <property type="match status" value="1"/>
</dbReference>
<dbReference type="GO" id="GO:0106274">
    <property type="term" value="F:NAD+-protein-arginine ADP-ribosyltransferase activity"/>
    <property type="evidence" value="ECO:0007669"/>
    <property type="project" value="UniProtKB-EC"/>
</dbReference>
<dbReference type="GO" id="GO:0016779">
    <property type="term" value="F:nucleotidyltransferase activity"/>
    <property type="evidence" value="ECO:0007669"/>
    <property type="project" value="UniProtKB-KW"/>
</dbReference>
<dbReference type="SMART" id="SM00028">
    <property type="entry name" value="TPR"/>
    <property type="match status" value="11"/>
</dbReference>
<protein>
    <recommendedName>
        <fullName evidence="9">NAD(P)(+)--arginine ADP-ribosyltransferase</fullName>
        <ecNumber evidence="9">2.4.2.31</ecNumber>
    </recommendedName>
    <alternativeName>
        <fullName evidence="9">Mono(ADP-ribosyl)transferase</fullName>
    </alternativeName>
</protein>
<dbReference type="EMBL" id="CAJNOJ010000628">
    <property type="protein sequence ID" value="CAF1499544.1"/>
    <property type="molecule type" value="Genomic_DNA"/>
</dbReference>
<dbReference type="Pfam" id="PF13424">
    <property type="entry name" value="TPR_12"/>
    <property type="match status" value="5"/>
</dbReference>
<dbReference type="InterPro" id="IPR000768">
    <property type="entry name" value="ART"/>
</dbReference>
<dbReference type="PANTHER" id="PTHR45641">
    <property type="entry name" value="TETRATRICOPEPTIDE REPEAT PROTEIN (AFU_ORTHOLOGUE AFUA_6G03870)"/>
    <property type="match status" value="1"/>
</dbReference>
<evidence type="ECO:0000256" key="4">
    <source>
        <dbReference type="ARBA" id="ARBA00022695"/>
    </source>
</evidence>
<evidence type="ECO:0000256" key="2">
    <source>
        <dbReference type="ARBA" id="ARBA00022676"/>
    </source>
</evidence>
<comment type="catalytic activity">
    <reaction evidence="7 9">
        <text>L-arginyl-[protein] + NAD(+) = N(omega)-(ADP-D-ribosyl)-L-arginyl-[protein] + nicotinamide + H(+)</text>
        <dbReference type="Rhea" id="RHEA:19149"/>
        <dbReference type="Rhea" id="RHEA-COMP:10532"/>
        <dbReference type="Rhea" id="RHEA-COMP:15087"/>
        <dbReference type="ChEBI" id="CHEBI:15378"/>
        <dbReference type="ChEBI" id="CHEBI:17154"/>
        <dbReference type="ChEBI" id="CHEBI:29965"/>
        <dbReference type="ChEBI" id="CHEBI:57540"/>
        <dbReference type="ChEBI" id="CHEBI:142554"/>
        <dbReference type="EC" id="2.4.2.31"/>
    </reaction>
</comment>
<comment type="caution">
    <text evidence="11">The sequence shown here is derived from an EMBL/GenBank/DDBJ whole genome shotgun (WGS) entry which is preliminary data.</text>
</comment>
<comment type="similarity">
    <text evidence="1 9">Belongs to the Arg-specific ADP-ribosyltransferase family.</text>
</comment>
<feature type="repeat" description="TPR" evidence="8">
    <location>
        <begin position="726"/>
        <end position="759"/>
    </location>
</feature>
<dbReference type="PROSITE" id="PS51996">
    <property type="entry name" value="TR_MART"/>
    <property type="match status" value="1"/>
</dbReference>
<dbReference type="Proteomes" id="UP000663828">
    <property type="component" value="Unassembled WGS sequence"/>
</dbReference>
<evidence type="ECO:0000256" key="10">
    <source>
        <dbReference type="SAM" id="MobiDB-lite"/>
    </source>
</evidence>
<keyword evidence="9" id="KW-0520">NAD</keyword>
<keyword evidence="6 8" id="KW-0802">TPR repeat</keyword>
<gene>
    <name evidence="12" type="ORF">EDS130_LOCUS42539</name>
    <name evidence="11" type="ORF">XAT740_LOCUS4454</name>
</gene>
<dbReference type="EC" id="2.4.2.31" evidence="9"/>
<evidence type="ECO:0000313" key="12">
    <source>
        <dbReference type="EMBL" id="CAF1499544.1"/>
    </source>
</evidence>
<dbReference type="PROSITE" id="PS50005">
    <property type="entry name" value="TPR"/>
    <property type="match status" value="7"/>
</dbReference>
<keyword evidence="5" id="KW-0677">Repeat</keyword>
<dbReference type="AlphaFoldDB" id="A0A813ULL0"/>
<keyword evidence="3 9" id="KW-0808">Transferase</keyword>
<dbReference type="PROSITE" id="PS50293">
    <property type="entry name" value="TPR_REGION"/>
    <property type="match status" value="2"/>
</dbReference>
<proteinExistence type="inferred from homology"/>